<dbReference type="EMBL" id="CM045762">
    <property type="protein sequence ID" value="KAI8012285.1"/>
    <property type="molecule type" value="Genomic_DNA"/>
</dbReference>
<sequence>MALSKVRTASSTLLAKVLHPTTRSFSTSANAYDSLTHTTQSRKTAMMMNQTFTADLSSQTGSSMPISMMQIGILIHNIEINLGQGGKLVRAAGTSAKIRKEPKASKRN</sequence>
<reference evidence="1 2" key="1">
    <citation type="journal article" date="2022" name="Plant J.">
        <title>Chromosome-level genome of Camellia lanceoleosa provides a valuable resource for understanding genome evolution and self-incompatibility.</title>
        <authorList>
            <person name="Gong W."/>
            <person name="Xiao S."/>
            <person name="Wang L."/>
            <person name="Liao Z."/>
            <person name="Chang Y."/>
            <person name="Mo W."/>
            <person name="Hu G."/>
            <person name="Li W."/>
            <person name="Zhao G."/>
            <person name="Zhu H."/>
            <person name="Hu X."/>
            <person name="Ji K."/>
            <person name="Xiang X."/>
            <person name="Song Q."/>
            <person name="Yuan D."/>
            <person name="Jin S."/>
            <person name="Zhang L."/>
        </authorList>
    </citation>
    <scope>NUCLEOTIDE SEQUENCE [LARGE SCALE GENOMIC DNA]</scope>
    <source>
        <strain evidence="1">SQ_2022a</strain>
    </source>
</reference>
<protein>
    <submittedName>
        <fullName evidence="1">Uncharacterized protein</fullName>
    </submittedName>
</protein>
<organism evidence="1 2">
    <name type="scientific">Camellia lanceoleosa</name>
    <dbReference type="NCBI Taxonomy" id="1840588"/>
    <lineage>
        <taxon>Eukaryota</taxon>
        <taxon>Viridiplantae</taxon>
        <taxon>Streptophyta</taxon>
        <taxon>Embryophyta</taxon>
        <taxon>Tracheophyta</taxon>
        <taxon>Spermatophyta</taxon>
        <taxon>Magnoliopsida</taxon>
        <taxon>eudicotyledons</taxon>
        <taxon>Gunneridae</taxon>
        <taxon>Pentapetalae</taxon>
        <taxon>asterids</taxon>
        <taxon>Ericales</taxon>
        <taxon>Theaceae</taxon>
        <taxon>Camellia</taxon>
    </lineage>
</organism>
<evidence type="ECO:0000313" key="1">
    <source>
        <dbReference type="EMBL" id="KAI8012285.1"/>
    </source>
</evidence>
<keyword evidence="2" id="KW-1185">Reference proteome</keyword>
<dbReference type="Proteomes" id="UP001060215">
    <property type="component" value="Chromosome 5"/>
</dbReference>
<proteinExistence type="predicted"/>
<gene>
    <name evidence="1" type="ORF">LOK49_LG06G01710</name>
</gene>
<evidence type="ECO:0000313" key="2">
    <source>
        <dbReference type="Proteomes" id="UP001060215"/>
    </source>
</evidence>
<comment type="caution">
    <text evidence="1">The sequence shown here is derived from an EMBL/GenBank/DDBJ whole genome shotgun (WGS) entry which is preliminary data.</text>
</comment>
<name>A0ACC0HIK6_9ERIC</name>
<accession>A0ACC0HIK6</accession>